<dbReference type="Gene3D" id="3.30.470.20">
    <property type="entry name" value="ATP-grasp fold, B domain"/>
    <property type="match status" value="1"/>
</dbReference>
<dbReference type="Proteomes" id="UP000289193">
    <property type="component" value="Unassembled WGS sequence"/>
</dbReference>
<keyword evidence="1" id="KW-0436">Ligase</keyword>
<comment type="caution">
    <text evidence="5">The sequence shown here is derived from an EMBL/GenBank/DDBJ whole genome shotgun (WGS) entry which is preliminary data.</text>
</comment>
<name>A0AAX2A5T5_9BACT</name>
<keyword evidence="6" id="KW-1185">Reference proteome</keyword>
<dbReference type="SUPFAM" id="SSF51246">
    <property type="entry name" value="Rudiment single hybrid motif"/>
    <property type="match status" value="1"/>
</dbReference>
<dbReference type="PANTHER" id="PTHR45007:SF1">
    <property type="entry name" value="CARBOXYLASE, PUTATIVE (AFU_ORTHOLOGUE AFUA_5G07570)-RELATED"/>
    <property type="match status" value="1"/>
</dbReference>
<dbReference type="PROSITE" id="PS50979">
    <property type="entry name" value="BC"/>
    <property type="match status" value="1"/>
</dbReference>
<dbReference type="InterPro" id="IPR011764">
    <property type="entry name" value="Biotin_carboxylation_dom"/>
</dbReference>
<dbReference type="AlphaFoldDB" id="A0AAX2A5T5"/>
<accession>A0AAX2A5T5</accession>
<reference evidence="5 6" key="1">
    <citation type="submission" date="2017-10" db="EMBL/GenBank/DDBJ databases">
        <title>Genomics of the genus Arcobacter.</title>
        <authorList>
            <person name="Perez-Cataluna A."/>
            <person name="Figueras M.J."/>
        </authorList>
    </citation>
    <scope>NUCLEOTIDE SEQUENCE [LARGE SCALE GENOMIC DNA]</scope>
    <source>
        <strain evidence="5 6">CECT 7835</strain>
    </source>
</reference>
<feature type="domain" description="Biotin carboxylation" evidence="4">
    <location>
        <begin position="1"/>
        <end position="61"/>
    </location>
</feature>
<keyword evidence="3" id="KW-0067">ATP-binding</keyword>
<keyword evidence="2" id="KW-0547">Nucleotide-binding</keyword>
<evidence type="ECO:0000313" key="5">
    <source>
        <dbReference type="EMBL" id="RXK08830.1"/>
    </source>
</evidence>
<evidence type="ECO:0000256" key="1">
    <source>
        <dbReference type="ARBA" id="ARBA00022598"/>
    </source>
</evidence>
<dbReference type="Pfam" id="PF02785">
    <property type="entry name" value="Biotin_carb_C"/>
    <property type="match status" value="1"/>
</dbReference>
<organism evidence="5 6">
    <name type="scientific">Halarcobacter bivalviorum</name>
    <dbReference type="NCBI Taxonomy" id="663364"/>
    <lineage>
        <taxon>Bacteria</taxon>
        <taxon>Pseudomonadati</taxon>
        <taxon>Campylobacterota</taxon>
        <taxon>Epsilonproteobacteria</taxon>
        <taxon>Campylobacterales</taxon>
        <taxon>Arcobacteraceae</taxon>
        <taxon>Halarcobacter</taxon>
    </lineage>
</organism>
<dbReference type="SMART" id="SM00878">
    <property type="entry name" value="Biotin_carb_C"/>
    <property type="match status" value="1"/>
</dbReference>
<evidence type="ECO:0000256" key="3">
    <source>
        <dbReference type="ARBA" id="ARBA00022840"/>
    </source>
</evidence>
<dbReference type="EMBL" id="PDKM01000020">
    <property type="protein sequence ID" value="RXK08830.1"/>
    <property type="molecule type" value="Genomic_DNA"/>
</dbReference>
<dbReference type="GO" id="GO:0016874">
    <property type="term" value="F:ligase activity"/>
    <property type="evidence" value="ECO:0007669"/>
    <property type="project" value="UniProtKB-KW"/>
</dbReference>
<sequence length="97" mass="11338">VGKLIVWALDWEGCVKKAKRALDEFYIEGFPTNIPLHREIVRDEDFKAGRFTTNYLDTKMDIFTLHSEDNIKEEEAKVENLKKLISTINSKNITTRH</sequence>
<gene>
    <name evidence="5" type="ORF">CRV05_13295</name>
</gene>
<evidence type="ECO:0000259" key="4">
    <source>
        <dbReference type="PROSITE" id="PS50979"/>
    </source>
</evidence>
<evidence type="ECO:0000313" key="6">
    <source>
        <dbReference type="Proteomes" id="UP000289193"/>
    </source>
</evidence>
<proteinExistence type="predicted"/>
<dbReference type="GO" id="GO:0005524">
    <property type="term" value="F:ATP binding"/>
    <property type="evidence" value="ECO:0007669"/>
    <property type="project" value="UniProtKB-KW"/>
</dbReference>
<feature type="non-terminal residue" evidence="5">
    <location>
        <position position="1"/>
    </location>
</feature>
<dbReference type="PANTHER" id="PTHR45007">
    <property type="entry name" value="CARBOXYLASE, PUTATIVE (AFU_ORTHOLOGUE AFUA_5G07570)-RELATED"/>
    <property type="match status" value="1"/>
</dbReference>
<dbReference type="InterPro" id="IPR005482">
    <property type="entry name" value="Biotin_COase_C"/>
</dbReference>
<protein>
    <submittedName>
        <fullName evidence="5">Acetyl-CoA carboxylase biotin carboxylase subunit</fullName>
    </submittedName>
</protein>
<dbReference type="InterPro" id="IPR011054">
    <property type="entry name" value="Rudment_hybrid_motif"/>
</dbReference>
<evidence type="ECO:0000256" key="2">
    <source>
        <dbReference type="ARBA" id="ARBA00022741"/>
    </source>
</evidence>